<dbReference type="InterPro" id="IPR036412">
    <property type="entry name" value="HAD-like_sf"/>
</dbReference>
<dbReference type="AlphaFoldDB" id="A0A8B6XA83"/>
<dbReference type="GO" id="GO:0004805">
    <property type="term" value="F:trehalose-phosphatase activity"/>
    <property type="evidence" value="ECO:0007669"/>
    <property type="project" value="UniProtKB-EC"/>
</dbReference>
<name>A0A8B6XA83_9BURK</name>
<keyword evidence="2" id="KW-0460">Magnesium</keyword>
<dbReference type="Pfam" id="PF02358">
    <property type="entry name" value="Trehalose_PPase"/>
    <property type="match status" value="1"/>
</dbReference>
<dbReference type="Proteomes" id="UP000675920">
    <property type="component" value="Unplaced"/>
</dbReference>
<reference evidence="4" key="6">
    <citation type="submission" date="2025-08" db="UniProtKB">
        <authorList>
            <consortium name="RefSeq"/>
        </authorList>
    </citation>
    <scope>IDENTIFICATION</scope>
</reference>
<dbReference type="PANTHER" id="PTHR43768:SF3">
    <property type="entry name" value="TREHALOSE 6-PHOSPHATE PHOSPHATASE"/>
    <property type="match status" value="1"/>
</dbReference>
<dbReference type="InterPro" id="IPR023214">
    <property type="entry name" value="HAD_sf"/>
</dbReference>
<comment type="catalytic activity">
    <reaction evidence="2">
        <text>alpha,alpha-trehalose 6-phosphate + H2O = alpha,alpha-trehalose + phosphate</text>
        <dbReference type="Rhea" id="RHEA:23420"/>
        <dbReference type="ChEBI" id="CHEBI:15377"/>
        <dbReference type="ChEBI" id="CHEBI:16551"/>
        <dbReference type="ChEBI" id="CHEBI:43474"/>
        <dbReference type="ChEBI" id="CHEBI:58429"/>
        <dbReference type="EC" id="3.1.3.12"/>
    </reaction>
</comment>
<organism evidence="3 4">
    <name type="scientific">Derxia gummosa DSM 723</name>
    <dbReference type="NCBI Taxonomy" id="1121388"/>
    <lineage>
        <taxon>Bacteria</taxon>
        <taxon>Pseudomonadati</taxon>
        <taxon>Pseudomonadota</taxon>
        <taxon>Betaproteobacteria</taxon>
        <taxon>Burkholderiales</taxon>
        <taxon>Alcaligenaceae</taxon>
        <taxon>Derxia</taxon>
    </lineage>
</organism>
<proteinExistence type="inferred from homology"/>
<dbReference type="UniPathway" id="UPA00299"/>
<dbReference type="InterPro" id="IPR044651">
    <property type="entry name" value="OTSB-like"/>
</dbReference>
<evidence type="ECO:0000256" key="1">
    <source>
        <dbReference type="ARBA" id="ARBA00022801"/>
    </source>
</evidence>
<reference evidence="4" key="2">
    <citation type="journal article" date="1994" name="Gene">
        <title>Analysis of the otsBA operon for osmoregulatory trehalose synthesis in Escherichia coli and homology of the OtsA and OtsB proteins to the yeast trehalose-6-phosphate synthase/phosphatase complex.</title>
        <authorList>
            <person name="Kaasen I."/>
            <person name="McDougall J."/>
            <person name="Strom A.R."/>
        </authorList>
    </citation>
    <scope>NUCLEOTIDE SEQUENCE</scope>
</reference>
<dbReference type="GO" id="GO:0046872">
    <property type="term" value="F:metal ion binding"/>
    <property type="evidence" value="ECO:0007669"/>
    <property type="project" value="UniProtKB-KW"/>
</dbReference>
<gene>
    <name evidence="4" type="primary">otsB</name>
</gene>
<sequence>MWGDPFYTPGLRMDYLFSEAGNAALDALASSRTLFAFDFDGTLAPITSRVADAAMTPDMQAALVALSSRAPVAVISGRSVSDLRSRLPGTVRYAVGNHGNEGLPLPFGALPGVAEFGAICEEWRNQLEIGMDVGVHCPGVEIEFKGIGISLHYRRAPDQIAARECIDQLIDRLWPTPCLIEGHYVVNLLPEHSLTKHDALEAVLSHTGCSHALFIGDDITDEYAFADAPPNWMTIRVGATADSEARWFVNDQSEVLSLIRAIVARRS</sequence>
<reference evidence="4" key="1">
    <citation type="journal article" date="1993" name="Eur. J. Biochem.">
        <title>Disruption of TPS2, the gene encoding the 100-kDa subunit of the trehalose-6-phosphate synthase/phosphatase complex in Saccharomyces cerevisiae, causes accumulation of trehalose-6-phosphate and loss of trehalose-6-phosphate phosphatase activity.</title>
        <authorList>
            <person name="De Virgilio C."/>
            <person name="Burckert N."/>
            <person name="Bell W."/>
            <person name="Jeno P."/>
            <person name="Boller T."/>
            <person name="Wiemken A."/>
        </authorList>
    </citation>
    <scope>NUCLEOTIDE SEQUENCE</scope>
</reference>
<evidence type="ECO:0000313" key="3">
    <source>
        <dbReference type="Proteomes" id="UP000675920"/>
    </source>
</evidence>
<reference evidence="4" key="3">
    <citation type="journal article" date="2001" name="Trends Plant Sci.">
        <title>An unexpected plethora of trehalose biosynthesis genes in Arabidopsis thaliana.</title>
        <authorList>
            <person name="Leyman B."/>
            <person name="Van Dijck P."/>
            <person name="Thevelein J.M."/>
        </authorList>
    </citation>
    <scope>NUCLEOTIDE SEQUENCE</scope>
</reference>
<dbReference type="OrthoDB" id="9814913at2"/>
<protein>
    <recommendedName>
        <fullName evidence="2">Trehalose 6-phosphate phosphatase</fullName>
        <ecNumber evidence="2">3.1.3.12</ecNumber>
    </recommendedName>
</protein>
<dbReference type="Gene3D" id="3.40.50.1000">
    <property type="entry name" value="HAD superfamily/HAD-like"/>
    <property type="match status" value="1"/>
</dbReference>
<dbReference type="RefSeq" id="WP_051379088.1">
    <property type="nucleotide sequence ID" value="NZ_KI519499.1"/>
</dbReference>
<comment type="cofactor">
    <cofactor evidence="2">
        <name>Mg(2+)</name>
        <dbReference type="ChEBI" id="CHEBI:18420"/>
    </cofactor>
</comment>
<comment type="pathway">
    <text evidence="2">Glycan biosynthesis; trehalose biosynthesis.</text>
</comment>
<comment type="similarity">
    <text evidence="2">Belongs to the trehalose phosphatase family.</text>
</comment>
<dbReference type="SUPFAM" id="SSF56784">
    <property type="entry name" value="HAD-like"/>
    <property type="match status" value="1"/>
</dbReference>
<evidence type="ECO:0000256" key="2">
    <source>
        <dbReference type="RuleBase" id="RU361117"/>
    </source>
</evidence>
<dbReference type="EC" id="3.1.3.12" evidence="2"/>
<reference evidence="4" key="5">
    <citation type="journal article" date="2004" name="Arch. Biochem. Biophys.">
        <title>Cloning and expression of the trehalose-phosphate phosphatase of Mycobacterium tuberculosis: comparison to the enzyme from Mycobacterium smegmatis.</title>
        <authorList>
            <person name="Edavana V.K."/>
            <person name="Pastuszak I."/>
            <person name="Carroll J.D."/>
            <person name="Thampi P."/>
            <person name="Abraham E.C."/>
            <person name="Elbein A.D."/>
        </authorList>
    </citation>
    <scope>NUCLEOTIDE SEQUENCE</scope>
</reference>
<dbReference type="NCBIfam" id="TIGR00685">
    <property type="entry name" value="T6PP"/>
    <property type="match status" value="1"/>
</dbReference>
<dbReference type="PANTHER" id="PTHR43768">
    <property type="entry name" value="TREHALOSE 6-PHOSPHATE PHOSPHATASE"/>
    <property type="match status" value="1"/>
</dbReference>
<accession>A0A8B6XA83</accession>
<evidence type="ECO:0000313" key="4">
    <source>
        <dbReference type="RefSeq" id="WP_051379088.1"/>
    </source>
</evidence>
<keyword evidence="2" id="KW-0479">Metal-binding</keyword>
<dbReference type="GO" id="GO:0005992">
    <property type="term" value="P:trehalose biosynthetic process"/>
    <property type="evidence" value="ECO:0007669"/>
    <property type="project" value="UniProtKB-UniPathway"/>
</dbReference>
<keyword evidence="1 2" id="KW-0378">Hydrolase</keyword>
<dbReference type="Gene3D" id="3.30.70.1020">
    <property type="entry name" value="Trehalose-6-phosphate phosphatase related protein, domain 2"/>
    <property type="match status" value="1"/>
</dbReference>
<reference evidence="4" key="4">
    <citation type="journal article" date="2002" name="Plant J.">
        <title>Trehalose-6-phosphate synthase 1, which catalyses the first step in trehalose synthesis, is essential for Arabidopsis embryo maturation.</title>
        <authorList>
            <person name="Eastmond P.J."/>
            <person name="van Dijken A.J."/>
            <person name="Spielman M."/>
            <person name="Kerr A."/>
            <person name="Tissier A.F."/>
            <person name="Dickinson H.G."/>
            <person name="Jones J.D."/>
            <person name="Smeekens S.C."/>
            <person name="Graham I.A."/>
        </authorList>
    </citation>
    <scope>NUCLEOTIDE SEQUENCE</scope>
</reference>
<dbReference type="InterPro" id="IPR003337">
    <property type="entry name" value="Trehalose_PPase"/>
</dbReference>
<comment type="function">
    <text evidence="2">Removes the phosphate from trehalose 6-phosphate to produce free trehalose.</text>
</comment>
<keyword evidence="3" id="KW-1185">Reference proteome</keyword>